<keyword evidence="2" id="KW-1185">Reference proteome</keyword>
<name>A0A134B6B5_9PORP</name>
<comment type="caution">
    <text evidence="1">The sequence shown here is derived from an EMBL/GenBank/DDBJ whole genome shotgun (WGS) entry which is preliminary data.</text>
</comment>
<protein>
    <submittedName>
        <fullName evidence="1">Uncharacterized protein</fullName>
    </submittedName>
</protein>
<dbReference type="Proteomes" id="UP000070224">
    <property type="component" value="Unassembled WGS sequence"/>
</dbReference>
<dbReference type="PATRIC" id="fig|322095.3.peg.1311"/>
<sequence length="44" mass="4822">MVLLILVLGFNVYVPGSRNTTARRTFFVYGFGSFSPHLAGNSTI</sequence>
<gene>
    <name evidence="1" type="ORF">HMPREF3185_01326</name>
</gene>
<proteinExistence type="predicted"/>
<evidence type="ECO:0000313" key="1">
    <source>
        <dbReference type="EMBL" id="KXB75478.1"/>
    </source>
</evidence>
<dbReference type="AlphaFoldDB" id="A0A134B6B5"/>
<evidence type="ECO:0000313" key="2">
    <source>
        <dbReference type="Proteomes" id="UP000070224"/>
    </source>
</evidence>
<reference evidence="2" key="1">
    <citation type="submission" date="2016-01" db="EMBL/GenBank/DDBJ databases">
        <authorList>
            <person name="Mitreva M."/>
            <person name="Pepin K.H."/>
            <person name="Mihindukulasuriya K.A."/>
            <person name="Fulton R."/>
            <person name="Fronick C."/>
            <person name="O'Laughlin M."/>
            <person name="Miner T."/>
            <person name="Herter B."/>
            <person name="Rosa B.A."/>
            <person name="Cordes M."/>
            <person name="Tomlinson C."/>
            <person name="Wollam A."/>
            <person name="Palsikar V.B."/>
            <person name="Mardis E.R."/>
            <person name="Wilson R.K."/>
        </authorList>
    </citation>
    <scope>NUCLEOTIDE SEQUENCE [LARGE SCALE GENOMIC DNA]</scope>
    <source>
        <strain evidence="2">KA00683</strain>
    </source>
</reference>
<dbReference type="EMBL" id="LSDK01000091">
    <property type="protein sequence ID" value="KXB75478.1"/>
    <property type="molecule type" value="Genomic_DNA"/>
</dbReference>
<accession>A0A134B6B5</accession>
<organism evidence="1 2">
    <name type="scientific">Porphyromonas somerae</name>
    <dbReference type="NCBI Taxonomy" id="322095"/>
    <lineage>
        <taxon>Bacteria</taxon>
        <taxon>Pseudomonadati</taxon>
        <taxon>Bacteroidota</taxon>
        <taxon>Bacteroidia</taxon>
        <taxon>Bacteroidales</taxon>
        <taxon>Porphyromonadaceae</taxon>
        <taxon>Porphyromonas</taxon>
    </lineage>
</organism>